<gene>
    <name evidence="1" type="ORF">H0B56_06115</name>
</gene>
<protein>
    <submittedName>
        <fullName evidence="1">Uncharacterized protein</fullName>
    </submittedName>
</protein>
<proteinExistence type="predicted"/>
<organism evidence="1 2">
    <name type="scientific">Haloechinothrix aidingensis</name>
    <dbReference type="NCBI Taxonomy" id="2752311"/>
    <lineage>
        <taxon>Bacteria</taxon>
        <taxon>Bacillati</taxon>
        <taxon>Actinomycetota</taxon>
        <taxon>Actinomycetes</taxon>
        <taxon>Pseudonocardiales</taxon>
        <taxon>Pseudonocardiaceae</taxon>
        <taxon>Haloechinothrix</taxon>
    </lineage>
</organism>
<keyword evidence="2" id="KW-1185">Reference proteome</keyword>
<dbReference type="EMBL" id="JACCKD010000002">
    <property type="protein sequence ID" value="MBA0125112.1"/>
    <property type="molecule type" value="Genomic_DNA"/>
</dbReference>
<dbReference type="Proteomes" id="UP000582974">
    <property type="component" value="Unassembled WGS sequence"/>
</dbReference>
<evidence type="ECO:0000313" key="2">
    <source>
        <dbReference type="Proteomes" id="UP000582974"/>
    </source>
</evidence>
<reference evidence="1 2" key="1">
    <citation type="submission" date="2020-07" db="EMBL/GenBank/DDBJ databases">
        <title>Genome of Haloechinothrix sp.</title>
        <authorList>
            <person name="Tang S.-K."/>
            <person name="Yang L."/>
            <person name="Zhu W.-Y."/>
        </authorList>
    </citation>
    <scope>NUCLEOTIDE SEQUENCE [LARGE SCALE GENOMIC DNA]</scope>
    <source>
        <strain evidence="1 2">YIM 98757</strain>
    </source>
</reference>
<evidence type="ECO:0000313" key="1">
    <source>
        <dbReference type="EMBL" id="MBA0125112.1"/>
    </source>
</evidence>
<name>A0A838A978_9PSEU</name>
<sequence length="202" mass="21066">MNDAIPAAHATVGRRNVLAASGIGALAALWPAGQASAQGTPPGHTVFDVACLGGTFSANFGEAIDADGGDFRGVGFFVEGLLYPEGTIPDGDGFDPASAEATGLWLCRGWFMFHPDRPLPHVVTTQEYLFGAVSGDNPSPADQLVSSGLEGGVSETVRSAIGGTGRFRHHSGEVVQQVIGTNTTVLRDIGEHAPNFRFTFRK</sequence>
<dbReference type="AlphaFoldDB" id="A0A838A978"/>
<accession>A0A838A978</accession>
<dbReference type="PROSITE" id="PS51318">
    <property type="entry name" value="TAT"/>
    <property type="match status" value="1"/>
</dbReference>
<comment type="caution">
    <text evidence="1">The sequence shown here is derived from an EMBL/GenBank/DDBJ whole genome shotgun (WGS) entry which is preliminary data.</text>
</comment>
<dbReference type="InterPro" id="IPR006311">
    <property type="entry name" value="TAT_signal"/>
</dbReference>
<dbReference type="RefSeq" id="WP_180891953.1">
    <property type="nucleotide sequence ID" value="NZ_JACCKD010000002.1"/>
</dbReference>